<feature type="domain" description="GST N-terminal" evidence="1">
    <location>
        <begin position="1"/>
        <end position="77"/>
    </location>
</feature>
<keyword evidence="4" id="KW-1185">Reference proteome</keyword>
<accession>A0A135ZZD3</accession>
<sequence length="219" mass="24679">MMTLYGFDVSNYYNMIKLALAYKNIEYKKVVVYPNQSAEFLALSPMGKVPMLQTEQGCLCESSVILEYIDSTHPSPAIYPADPFAAAKVKELAKICELYLELPARRCYPEVFFGQHVSLETKKEVKRTLFKGMEALVRVAKFEPYLAGNEFSAADIFFLYCAEMAVIVAKKAFEIDLLALAPGGKELLSILKDMPLVQQIAEDRKLADIEFKKYIASLN</sequence>
<dbReference type="PROSITE" id="PS50405">
    <property type="entry name" value="GST_CTER"/>
    <property type="match status" value="1"/>
</dbReference>
<dbReference type="InterPro" id="IPR004045">
    <property type="entry name" value="Glutathione_S-Trfase_N"/>
</dbReference>
<gene>
    <name evidence="3" type="ORF">AX660_18415</name>
</gene>
<dbReference type="OrthoDB" id="5242791at2"/>
<dbReference type="EMBL" id="LSNE01000007">
    <property type="protein sequence ID" value="KXI28342.1"/>
    <property type="molecule type" value="Genomic_DNA"/>
</dbReference>
<evidence type="ECO:0000313" key="3">
    <source>
        <dbReference type="EMBL" id="KXI28342.1"/>
    </source>
</evidence>
<dbReference type="InterPro" id="IPR036282">
    <property type="entry name" value="Glutathione-S-Trfase_C_sf"/>
</dbReference>
<dbReference type="Proteomes" id="UP000070299">
    <property type="component" value="Unassembled WGS sequence"/>
</dbReference>
<dbReference type="InterPro" id="IPR036249">
    <property type="entry name" value="Thioredoxin-like_sf"/>
</dbReference>
<protein>
    <submittedName>
        <fullName evidence="3">Glutathione S-transferase</fullName>
    </submittedName>
</protein>
<dbReference type="SUPFAM" id="SSF52833">
    <property type="entry name" value="Thioredoxin-like"/>
    <property type="match status" value="1"/>
</dbReference>
<dbReference type="PANTHER" id="PTHR43968:SF6">
    <property type="entry name" value="GLUTATHIONE S-TRANSFERASE OMEGA"/>
    <property type="match status" value="1"/>
</dbReference>
<evidence type="ECO:0000259" key="1">
    <source>
        <dbReference type="PROSITE" id="PS50404"/>
    </source>
</evidence>
<comment type="caution">
    <text evidence="3">The sequence shown here is derived from an EMBL/GenBank/DDBJ whole genome shotgun (WGS) entry which is preliminary data.</text>
</comment>
<dbReference type="AlphaFoldDB" id="A0A135ZZD3"/>
<keyword evidence="3" id="KW-0808">Transferase</keyword>
<dbReference type="Pfam" id="PF13417">
    <property type="entry name" value="GST_N_3"/>
    <property type="match status" value="1"/>
</dbReference>
<dbReference type="GO" id="GO:0005737">
    <property type="term" value="C:cytoplasm"/>
    <property type="evidence" value="ECO:0007669"/>
    <property type="project" value="TreeGrafter"/>
</dbReference>
<dbReference type="Gene3D" id="1.20.1050.10">
    <property type="match status" value="1"/>
</dbReference>
<dbReference type="SFLD" id="SFLDG00358">
    <property type="entry name" value="Main_(cytGST)"/>
    <property type="match status" value="1"/>
</dbReference>
<name>A0A135ZZD3_9ALTE</name>
<feature type="domain" description="GST C-terminal" evidence="2">
    <location>
        <begin position="82"/>
        <end position="215"/>
    </location>
</feature>
<dbReference type="PANTHER" id="PTHR43968">
    <property type="match status" value="1"/>
</dbReference>
<dbReference type="InterPro" id="IPR040079">
    <property type="entry name" value="Glutathione_S-Trfase"/>
</dbReference>
<dbReference type="SUPFAM" id="SSF47616">
    <property type="entry name" value="GST C-terminal domain-like"/>
    <property type="match status" value="1"/>
</dbReference>
<reference evidence="4" key="1">
    <citation type="submission" date="2016-02" db="EMBL/GenBank/DDBJ databases">
        <authorList>
            <person name="Schultz-Johansen M."/>
            <person name="Glaring M.A."/>
            <person name="Bech P.K."/>
            <person name="Stougaard P."/>
        </authorList>
    </citation>
    <scope>NUCLEOTIDE SEQUENCE [LARGE SCALE GENOMIC DNA]</scope>
    <source>
        <strain evidence="4">S66</strain>
    </source>
</reference>
<dbReference type="SFLD" id="SFLDS00019">
    <property type="entry name" value="Glutathione_Transferase_(cytos"/>
    <property type="match status" value="1"/>
</dbReference>
<dbReference type="GO" id="GO:0016740">
    <property type="term" value="F:transferase activity"/>
    <property type="evidence" value="ECO:0007669"/>
    <property type="project" value="UniProtKB-KW"/>
</dbReference>
<dbReference type="CDD" id="cd00570">
    <property type="entry name" value="GST_N_family"/>
    <property type="match status" value="1"/>
</dbReference>
<evidence type="ECO:0000259" key="2">
    <source>
        <dbReference type="PROSITE" id="PS50405"/>
    </source>
</evidence>
<dbReference type="STRING" id="1799789.AX660_18415"/>
<evidence type="ECO:0000313" key="4">
    <source>
        <dbReference type="Proteomes" id="UP000070299"/>
    </source>
</evidence>
<dbReference type="InterPro" id="IPR010987">
    <property type="entry name" value="Glutathione-S-Trfase_C-like"/>
</dbReference>
<proteinExistence type="predicted"/>
<dbReference type="Gene3D" id="3.40.30.10">
    <property type="entry name" value="Glutaredoxin"/>
    <property type="match status" value="1"/>
</dbReference>
<dbReference type="InterPro" id="IPR050983">
    <property type="entry name" value="GST_Omega/HSP26"/>
</dbReference>
<dbReference type="RefSeq" id="WP_068378526.1">
    <property type="nucleotide sequence ID" value="NZ_LSNE01000007.1"/>
</dbReference>
<organism evidence="3 4">
    <name type="scientific">Paraglaciecola hydrolytica</name>
    <dbReference type="NCBI Taxonomy" id="1799789"/>
    <lineage>
        <taxon>Bacteria</taxon>
        <taxon>Pseudomonadati</taxon>
        <taxon>Pseudomonadota</taxon>
        <taxon>Gammaproteobacteria</taxon>
        <taxon>Alteromonadales</taxon>
        <taxon>Alteromonadaceae</taxon>
        <taxon>Paraglaciecola</taxon>
    </lineage>
</organism>
<dbReference type="PROSITE" id="PS50404">
    <property type="entry name" value="GST_NTER"/>
    <property type="match status" value="1"/>
</dbReference>